<evidence type="ECO:0000313" key="13">
    <source>
        <dbReference type="Proteomes" id="UP000824633"/>
    </source>
</evidence>
<evidence type="ECO:0000259" key="11">
    <source>
        <dbReference type="SMART" id="SM01049"/>
    </source>
</evidence>
<keyword evidence="6" id="KW-0807">Transducer</keyword>
<comment type="subcellular location">
    <subcellularLocation>
        <location evidence="1">Cell membrane</location>
        <topology evidence="1">Multi-pass membrane protein</topology>
    </subcellularLocation>
</comment>
<feature type="domain" description="Single Cache" evidence="11">
    <location>
        <begin position="45"/>
        <end position="138"/>
    </location>
</feature>
<evidence type="ECO:0000259" key="9">
    <source>
        <dbReference type="SMART" id="SM00283"/>
    </source>
</evidence>
<dbReference type="InterPro" id="IPR003660">
    <property type="entry name" value="HAMP_dom"/>
</dbReference>
<dbReference type="CDD" id="cd06225">
    <property type="entry name" value="HAMP"/>
    <property type="match status" value="1"/>
</dbReference>
<dbReference type="SUPFAM" id="SSF58104">
    <property type="entry name" value="Methyl-accepting chemotaxis protein (MCP) signaling domain"/>
    <property type="match status" value="1"/>
</dbReference>
<evidence type="ECO:0000256" key="6">
    <source>
        <dbReference type="ARBA" id="ARBA00023224"/>
    </source>
</evidence>
<evidence type="ECO:0000256" key="1">
    <source>
        <dbReference type="ARBA" id="ARBA00004651"/>
    </source>
</evidence>
<evidence type="ECO:0000259" key="10">
    <source>
        <dbReference type="SMART" id="SM00304"/>
    </source>
</evidence>
<evidence type="ECO:0000256" key="3">
    <source>
        <dbReference type="ARBA" id="ARBA00022692"/>
    </source>
</evidence>
<dbReference type="Proteomes" id="UP000824633">
    <property type="component" value="Chromosome"/>
</dbReference>
<evidence type="ECO:0000256" key="4">
    <source>
        <dbReference type="ARBA" id="ARBA00022989"/>
    </source>
</evidence>
<dbReference type="Pfam" id="PF00015">
    <property type="entry name" value="MCPsignal"/>
    <property type="match status" value="1"/>
</dbReference>
<evidence type="ECO:0000256" key="2">
    <source>
        <dbReference type="ARBA" id="ARBA00022475"/>
    </source>
</evidence>
<keyword evidence="4 8" id="KW-1133">Transmembrane helix</keyword>
<evidence type="ECO:0000256" key="7">
    <source>
        <dbReference type="ARBA" id="ARBA00029447"/>
    </source>
</evidence>
<dbReference type="EMBL" id="AP024849">
    <property type="protein sequence ID" value="BCZ44631.1"/>
    <property type="molecule type" value="Genomic_DNA"/>
</dbReference>
<dbReference type="Gene3D" id="1.10.287.950">
    <property type="entry name" value="Methyl-accepting chemotaxis protein"/>
    <property type="match status" value="1"/>
</dbReference>
<dbReference type="SMART" id="SM00283">
    <property type="entry name" value="MA"/>
    <property type="match status" value="1"/>
</dbReference>
<keyword evidence="3 8" id="KW-0812">Transmembrane</keyword>
<dbReference type="RefSeq" id="WP_224036297.1">
    <property type="nucleotide sequence ID" value="NZ_AP024849.1"/>
</dbReference>
<feature type="domain" description="HAMP" evidence="10">
    <location>
        <begin position="232"/>
        <end position="287"/>
    </location>
</feature>
<dbReference type="PANTHER" id="PTHR32089:SF112">
    <property type="entry name" value="LYSOZYME-LIKE PROTEIN-RELATED"/>
    <property type="match status" value="1"/>
</dbReference>
<organism evidence="12 13">
    <name type="scientific">Clostridium gelidum</name>
    <dbReference type="NCBI Taxonomy" id="704125"/>
    <lineage>
        <taxon>Bacteria</taxon>
        <taxon>Bacillati</taxon>
        <taxon>Bacillota</taxon>
        <taxon>Clostridia</taxon>
        <taxon>Eubacteriales</taxon>
        <taxon>Clostridiaceae</taxon>
        <taxon>Clostridium</taxon>
    </lineage>
</organism>
<name>A0ABM7SYD0_9CLOT</name>
<dbReference type="Gene3D" id="3.30.450.20">
    <property type="entry name" value="PAS domain"/>
    <property type="match status" value="1"/>
</dbReference>
<comment type="similarity">
    <text evidence="7">Belongs to the methyl-accepting chemotaxis (MCP) protein family.</text>
</comment>
<reference evidence="13" key="1">
    <citation type="submission" date="2021-07" db="EMBL/GenBank/DDBJ databases">
        <title>Complete genome sequencing of a Clostridium isolate.</title>
        <authorList>
            <person name="Ueki A."/>
            <person name="Tonouchi A."/>
        </authorList>
    </citation>
    <scope>NUCLEOTIDE SEQUENCE [LARGE SCALE GENOMIC DNA]</scope>
    <source>
        <strain evidence="13">C5S11</strain>
    </source>
</reference>
<protein>
    <recommendedName>
        <fullName evidence="14">Methyl-accepting chemotaxis protein 4</fullName>
    </recommendedName>
</protein>
<accession>A0ABM7SYD0</accession>
<keyword evidence="5 8" id="KW-0472">Membrane</keyword>
<keyword evidence="13" id="KW-1185">Reference proteome</keyword>
<feature type="transmembrane region" description="Helical" evidence="8">
    <location>
        <begin position="210"/>
        <end position="230"/>
    </location>
</feature>
<evidence type="ECO:0000256" key="8">
    <source>
        <dbReference type="SAM" id="Phobius"/>
    </source>
</evidence>
<dbReference type="PANTHER" id="PTHR32089">
    <property type="entry name" value="METHYL-ACCEPTING CHEMOTAXIS PROTEIN MCPB"/>
    <property type="match status" value="1"/>
</dbReference>
<sequence>MLNNLKVRTKLFLLILLMFIAITGIAVVNIQKQAEANRVSLEVLEKTVRQDYDEYIKSQVNSVITLLESIDKKYKNGEYTLEEAKKLSADLVRDLRYKDGGYFWIDTKEGQNVVLLGNKTEGTNRINAKDVNGYEMIKDIIKNGMQEGGGYTEYWFPKEGATEASPKRAYSKYYEPFDFVVGTGNYTDNIDQIIATQNEITTENFNKTKILMLIILAIDLILSIVATFVISKGIVKGLNTAIDHMKVIATGDFSVKLPEKYIKRKDDFGQLATSMEIMKSSIKSLIERIQSESKSIYTVIEDVDKHIFVLDKDIQHISQTTETLAASMEETAASSEEMSASSHEIEMAVRTIAQKSQEGSEAATKISDRADNTKEKVIEAKQKTNNIIVEVGKRLEKALEDAKVVEHIGVLSESIMEITSQTNLLALNAAIEAARAGEAGKGFSVVAEEIKKLAEQSKDTILQIQSVTNEVMGAVGNLSDSSSDLLNFVSNEVTADYEVFMDVGNKYSEDSEYVDGLMTDFSATTEELLSSIQSMTQVISELAKASSEGAIETAENAESAISIKTQSNEVSELIKKSKESTMNLETEVMKFSV</sequence>
<dbReference type="SMART" id="SM01049">
    <property type="entry name" value="Cache_2"/>
    <property type="match status" value="1"/>
</dbReference>
<dbReference type="Pfam" id="PF17200">
    <property type="entry name" value="sCache_2"/>
    <property type="match status" value="1"/>
</dbReference>
<evidence type="ECO:0000313" key="12">
    <source>
        <dbReference type="EMBL" id="BCZ44631.1"/>
    </source>
</evidence>
<dbReference type="SMART" id="SM00304">
    <property type="entry name" value="HAMP"/>
    <property type="match status" value="1"/>
</dbReference>
<gene>
    <name evidence="12" type="ORF">psyc5s11_06980</name>
</gene>
<evidence type="ECO:0000256" key="5">
    <source>
        <dbReference type="ARBA" id="ARBA00023136"/>
    </source>
</evidence>
<dbReference type="InterPro" id="IPR033480">
    <property type="entry name" value="sCache_2"/>
</dbReference>
<proteinExistence type="inferred from homology"/>
<feature type="domain" description="Methyl-accepting transducer" evidence="9">
    <location>
        <begin position="302"/>
        <end position="578"/>
    </location>
</feature>
<evidence type="ECO:0008006" key="14">
    <source>
        <dbReference type="Google" id="ProtNLM"/>
    </source>
</evidence>
<keyword evidence="2" id="KW-1003">Cell membrane</keyword>
<dbReference type="InterPro" id="IPR004089">
    <property type="entry name" value="MCPsignal_dom"/>
</dbReference>